<dbReference type="AlphaFoldDB" id="A0A6J4JPI1"/>
<organism evidence="1">
    <name type="scientific">uncultured Armatimonadetes bacterium</name>
    <dbReference type="NCBI Taxonomy" id="157466"/>
    <lineage>
        <taxon>Bacteria</taxon>
        <taxon>Bacillati</taxon>
        <taxon>Armatimonadota</taxon>
        <taxon>environmental samples</taxon>
    </lineage>
</organism>
<accession>A0A6J4JPI1</accession>
<proteinExistence type="predicted"/>
<protein>
    <submittedName>
        <fullName evidence="1">Uncharacterized protein</fullName>
    </submittedName>
</protein>
<dbReference type="EMBL" id="CADCTO010000508">
    <property type="protein sequence ID" value="CAA9283925.1"/>
    <property type="molecule type" value="Genomic_DNA"/>
</dbReference>
<gene>
    <name evidence="1" type="ORF">AVDCRST_MAG63-3799</name>
</gene>
<reference evidence="1" key="1">
    <citation type="submission" date="2020-02" db="EMBL/GenBank/DDBJ databases">
        <authorList>
            <person name="Meier V. D."/>
        </authorList>
    </citation>
    <scope>NUCLEOTIDE SEQUENCE</scope>
    <source>
        <strain evidence="1">AVDCRST_MAG63</strain>
    </source>
</reference>
<sequence>MATISVWRRNWKTAGRFGRGCAVLAAGLGLVGGVAGGLPAAHAQGLNAKSSAVPADIAGKWKWGTISFSSEVDVYSGRNLGPRSGIVIFFTFEKSGKYNMVFYAQTLNYGWQSQTWSLHEGTVTFGNGTFTLRPTKGKYKVADNRVKRNNYERPMTAEELKQNTVYLWRWEKNPSDGKTYLKIGPSEQSLSHFQRAE</sequence>
<evidence type="ECO:0000313" key="1">
    <source>
        <dbReference type="EMBL" id="CAA9283925.1"/>
    </source>
</evidence>
<name>A0A6J4JPI1_9BACT</name>